<dbReference type="EC" id="2.7.4.8" evidence="2"/>
<protein>
    <recommendedName>
        <fullName evidence="2">guanylate kinase</fullName>
        <ecNumber evidence="2">2.7.4.8</ecNumber>
    </recommendedName>
</protein>
<evidence type="ECO:0000256" key="5">
    <source>
        <dbReference type="ARBA" id="ARBA00022777"/>
    </source>
</evidence>
<dbReference type="EMBL" id="HACG01006600">
    <property type="protein sequence ID" value="CEK53465.1"/>
    <property type="molecule type" value="Transcribed_RNA"/>
</dbReference>
<keyword evidence="4" id="KW-0547">Nucleotide-binding</keyword>
<dbReference type="GO" id="GO:0005829">
    <property type="term" value="C:cytosol"/>
    <property type="evidence" value="ECO:0007669"/>
    <property type="project" value="TreeGrafter"/>
</dbReference>
<dbReference type="GO" id="GO:0005524">
    <property type="term" value="F:ATP binding"/>
    <property type="evidence" value="ECO:0007669"/>
    <property type="project" value="UniProtKB-KW"/>
</dbReference>
<gene>
    <name evidence="8" type="primary">ORF20369</name>
</gene>
<evidence type="ECO:0000259" key="7">
    <source>
        <dbReference type="PROSITE" id="PS50052"/>
    </source>
</evidence>
<dbReference type="InterPro" id="IPR008145">
    <property type="entry name" value="GK/Ca_channel_bsu"/>
</dbReference>
<keyword evidence="6" id="KW-0067">ATP-binding</keyword>
<comment type="similarity">
    <text evidence="1">Belongs to the guanylate kinase family.</text>
</comment>
<evidence type="ECO:0000256" key="1">
    <source>
        <dbReference type="ARBA" id="ARBA00005790"/>
    </source>
</evidence>
<dbReference type="SUPFAM" id="SSF52540">
    <property type="entry name" value="P-loop containing nucleoside triphosphate hydrolases"/>
    <property type="match status" value="1"/>
</dbReference>
<dbReference type="PANTHER" id="PTHR23117:SF13">
    <property type="entry name" value="GUANYLATE KINASE"/>
    <property type="match status" value="1"/>
</dbReference>
<dbReference type="PROSITE" id="PS50052">
    <property type="entry name" value="GUANYLATE_KINASE_2"/>
    <property type="match status" value="1"/>
</dbReference>
<dbReference type="CDD" id="cd00071">
    <property type="entry name" value="GMPK"/>
    <property type="match status" value="1"/>
</dbReference>
<evidence type="ECO:0000313" key="8">
    <source>
        <dbReference type="EMBL" id="CEK53465.1"/>
    </source>
</evidence>
<dbReference type="NCBIfam" id="TIGR03263">
    <property type="entry name" value="guanyl_kin"/>
    <property type="match status" value="1"/>
</dbReference>
<accession>A0A0B6YDB5</accession>
<sequence>MWNYFLTSRIPSTFQISAQIANILKLIPQTRAMSNHIRPIVISGPSGGGKSTLLTKLFAEFKGCFAFSISHTTRKPRPGETNNIEYHFVTREEFETMIVANDFLEYAEFSGNFYGTSKKSVTDISSSGLLCVLDVEINGVKSIKNSDLQPRPRFIFVKPPSLQVLKARLEARGTESPESLQKRLDTAKEALDYANEPGAYDSVITNDDLETAYELFKKLLIDDIHNVQSKLQQKGN</sequence>
<dbReference type="AlphaFoldDB" id="A0A0B6YDB5"/>
<name>A0A0B6YDB5_9EUPU</name>
<reference evidence="8" key="1">
    <citation type="submission" date="2014-12" db="EMBL/GenBank/DDBJ databases">
        <title>Insight into the proteome of Arion vulgaris.</title>
        <authorList>
            <person name="Aradska J."/>
            <person name="Bulat T."/>
            <person name="Smidak R."/>
            <person name="Sarate P."/>
            <person name="Gangsoo J."/>
            <person name="Sialana F."/>
            <person name="Bilban M."/>
            <person name="Lubec G."/>
        </authorList>
    </citation>
    <scope>NUCLEOTIDE SEQUENCE</scope>
    <source>
        <tissue evidence="8">Skin</tissue>
    </source>
</reference>
<dbReference type="PANTHER" id="PTHR23117">
    <property type="entry name" value="GUANYLATE KINASE-RELATED"/>
    <property type="match status" value="1"/>
</dbReference>
<evidence type="ECO:0000256" key="2">
    <source>
        <dbReference type="ARBA" id="ARBA00012961"/>
    </source>
</evidence>
<dbReference type="GO" id="GO:0004385">
    <property type="term" value="F:GMP kinase activity"/>
    <property type="evidence" value="ECO:0007669"/>
    <property type="project" value="UniProtKB-EC"/>
</dbReference>
<proteinExistence type="inferred from homology"/>
<dbReference type="FunFam" id="3.30.63.10:FF:000002">
    <property type="entry name" value="Guanylate kinase 1"/>
    <property type="match status" value="1"/>
</dbReference>
<evidence type="ECO:0000256" key="4">
    <source>
        <dbReference type="ARBA" id="ARBA00022741"/>
    </source>
</evidence>
<dbReference type="InterPro" id="IPR017665">
    <property type="entry name" value="Guanylate_kinase"/>
</dbReference>
<dbReference type="InterPro" id="IPR008144">
    <property type="entry name" value="Guanylate_kin-like_dom"/>
</dbReference>
<dbReference type="FunFam" id="3.40.50.300:FF:000776">
    <property type="entry name" value="Guanylate kinase 2"/>
    <property type="match status" value="1"/>
</dbReference>
<keyword evidence="5" id="KW-0418">Kinase</keyword>
<feature type="domain" description="Guanylate kinase-like" evidence="7">
    <location>
        <begin position="37"/>
        <end position="221"/>
    </location>
</feature>
<dbReference type="Pfam" id="PF00625">
    <property type="entry name" value="Guanylate_kin"/>
    <property type="match status" value="1"/>
</dbReference>
<dbReference type="SMART" id="SM00072">
    <property type="entry name" value="GuKc"/>
    <property type="match status" value="1"/>
</dbReference>
<organism evidence="8">
    <name type="scientific">Arion vulgaris</name>
    <dbReference type="NCBI Taxonomy" id="1028688"/>
    <lineage>
        <taxon>Eukaryota</taxon>
        <taxon>Metazoa</taxon>
        <taxon>Spiralia</taxon>
        <taxon>Lophotrochozoa</taxon>
        <taxon>Mollusca</taxon>
        <taxon>Gastropoda</taxon>
        <taxon>Heterobranchia</taxon>
        <taxon>Euthyneura</taxon>
        <taxon>Panpulmonata</taxon>
        <taxon>Eupulmonata</taxon>
        <taxon>Stylommatophora</taxon>
        <taxon>Helicina</taxon>
        <taxon>Arionoidea</taxon>
        <taxon>Arionidae</taxon>
        <taxon>Arion</taxon>
    </lineage>
</organism>
<dbReference type="Gene3D" id="3.40.50.300">
    <property type="entry name" value="P-loop containing nucleotide triphosphate hydrolases"/>
    <property type="match status" value="1"/>
</dbReference>
<evidence type="ECO:0000256" key="6">
    <source>
        <dbReference type="ARBA" id="ARBA00022840"/>
    </source>
</evidence>
<evidence type="ECO:0000256" key="3">
    <source>
        <dbReference type="ARBA" id="ARBA00022679"/>
    </source>
</evidence>
<dbReference type="Gene3D" id="3.30.63.10">
    <property type="entry name" value="Guanylate Kinase phosphate binding domain"/>
    <property type="match status" value="1"/>
</dbReference>
<keyword evidence="3" id="KW-0808">Transferase</keyword>
<dbReference type="InterPro" id="IPR027417">
    <property type="entry name" value="P-loop_NTPase"/>
</dbReference>